<keyword evidence="2" id="KW-0963">Cytoplasm</keyword>
<dbReference type="PROSITE" id="PS00411">
    <property type="entry name" value="KINESIN_MOTOR_1"/>
    <property type="match status" value="1"/>
</dbReference>
<organism evidence="18">
    <name type="scientific">Pongo abelii</name>
    <name type="common">Sumatran orangutan</name>
    <name type="synonym">Pongo pygmaeus abelii</name>
    <dbReference type="NCBI Taxonomy" id="9601"/>
    <lineage>
        <taxon>Eukaryota</taxon>
        <taxon>Metazoa</taxon>
        <taxon>Chordata</taxon>
        <taxon>Craniata</taxon>
        <taxon>Vertebrata</taxon>
        <taxon>Euteleostomi</taxon>
        <taxon>Mammalia</taxon>
        <taxon>Eutheria</taxon>
        <taxon>Euarchontoglires</taxon>
        <taxon>Primates</taxon>
        <taxon>Haplorrhini</taxon>
        <taxon>Catarrhini</taxon>
        <taxon>Hominidae</taxon>
        <taxon>Pongo</taxon>
    </lineage>
</organism>
<dbReference type="GO" id="GO:0000278">
    <property type="term" value="P:mitotic cell cycle"/>
    <property type="evidence" value="ECO:0007669"/>
    <property type="project" value="TreeGrafter"/>
</dbReference>
<feature type="binding site" evidence="13">
    <location>
        <begin position="100"/>
        <end position="107"/>
    </location>
    <ligand>
        <name>ATP</name>
        <dbReference type="ChEBI" id="CHEBI:30616"/>
    </ligand>
</feature>
<dbReference type="GO" id="GO:0005524">
    <property type="term" value="F:ATP binding"/>
    <property type="evidence" value="ECO:0007669"/>
    <property type="project" value="UniProtKB-UniRule"/>
</dbReference>
<evidence type="ECO:0000256" key="11">
    <source>
        <dbReference type="ARBA" id="ARBA00058965"/>
    </source>
</evidence>
<accession>A0A2J8XDP6</accession>
<dbReference type="GO" id="GO:0030030">
    <property type="term" value="P:cell projection organization"/>
    <property type="evidence" value="ECO:0007669"/>
    <property type="project" value="UniProtKB-KW"/>
</dbReference>
<feature type="compositionally biased region" description="Acidic residues" evidence="16">
    <location>
        <begin position="376"/>
        <end position="399"/>
    </location>
</feature>
<feature type="region of interest" description="Disordered" evidence="16">
    <location>
        <begin position="372"/>
        <end position="444"/>
    </location>
</feature>
<evidence type="ECO:0000256" key="8">
    <source>
        <dbReference type="ARBA" id="ARBA00023069"/>
    </source>
</evidence>
<comment type="caution">
    <text evidence="18">The sequence shown here is derived from an EMBL/GenBank/DDBJ whole genome shotgun (WGS) entry which is preliminary data.</text>
</comment>
<dbReference type="GO" id="GO:0044877">
    <property type="term" value="F:protein-containing complex binding"/>
    <property type="evidence" value="ECO:0007669"/>
    <property type="project" value="UniProtKB-ARBA"/>
</dbReference>
<evidence type="ECO:0000256" key="16">
    <source>
        <dbReference type="SAM" id="MobiDB-lite"/>
    </source>
</evidence>
<reference evidence="18" key="1">
    <citation type="submission" date="2017-12" db="EMBL/GenBank/DDBJ databases">
        <title>High-resolution comparative analysis of great ape genomes.</title>
        <authorList>
            <person name="Pollen A."/>
            <person name="Hastie A."/>
            <person name="Hormozdiari F."/>
            <person name="Dougherty M."/>
            <person name="Liu R."/>
            <person name="Chaisson M."/>
            <person name="Hoppe E."/>
            <person name="Hill C."/>
            <person name="Pang A."/>
            <person name="Hillier L."/>
            <person name="Baker C."/>
            <person name="Armstrong J."/>
            <person name="Shendure J."/>
            <person name="Paten B."/>
            <person name="Wilson R."/>
            <person name="Chao H."/>
            <person name="Schneider V."/>
            <person name="Ventura M."/>
            <person name="Kronenberg Z."/>
            <person name="Murali S."/>
            <person name="Gordon D."/>
            <person name="Cantsilieris S."/>
            <person name="Munson K."/>
            <person name="Nelson B."/>
            <person name="Raja A."/>
            <person name="Underwood J."/>
            <person name="Diekhans M."/>
            <person name="Fiddes I."/>
            <person name="Haussler D."/>
            <person name="Eichler E."/>
        </authorList>
    </citation>
    <scope>NUCLEOTIDE SEQUENCE [LARGE SCALE GENOMIC DNA]</scope>
    <source>
        <strain evidence="18">Susie</strain>
    </source>
</reference>
<dbReference type="CDD" id="cd01371">
    <property type="entry name" value="KISc_KIF3"/>
    <property type="match status" value="1"/>
</dbReference>
<evidence type="ECO:0000256" key="5">
    <source>
        <dbReference type="ARBA" id="ARBA00022794"/>
    </source>
</evidence>
<dbReference type="SUPFAM" id="SSF52540">
    <property type="entry name" value="P-loop containing nucleoside triphosphate hydrolases"/>
    <property type="match status" value="1"/>
</dbReference>
<dbReference type="PROSITE" id="PS50067">
    <property type="entry name" value="KINESIN_MOTOR_2"/>
    <property type="match status" value="1"/>
</dbReference>
<keyword evidence="9 13" id="KW-0505">Motor protein</keyword>
<keyword evidence="4 13" id="KW-0547">Nucleotide-binding</keyword>
<evidence type="ECO:0000256" key="9">
    <source>
        <dbReference type="ARBA" id="ARBA00023175"/>
    </source>
</evidence>
<dbReference type="GO" id="GO:0005814">
    <property type="term" value="C:centriole"/>
    <property type="evidence" value="ECO:0007669"/>
    <property type="project" value="UniProtKB-SubCell"/>
</dbReference>
<keyword evidence="10" id="KW-0206">Cytoskeleton</keyword>
<dbReference type="Gene3D" id="3.40.850.10">
    <property type="entry name" value="Kinesin motor domain"/>
    <property type="match status" value="1"/>
</dbReference>
<proteinExistence type="inferred from homology"/>
<gene>
    <name evidence="18" type="ORF">CR201_G0002575</name>
</gene>
<evidence type="ECO:0000256" key="10">
    <source>
        <dbReference type="ARBA" id="ARBA00023212"/>
    </source>
</evidence>
<dbReference type="InterPro" id="IPR019821">
    <property type="entry name" value="Kinesin_motor_CS"/>
</dbReference>
<evidence type="ECO:0000256" key="7">
    <source>
        <dbReference type="ARBA" id="ARBA00023054"/>
    </source>
</evidence>
<evidence type="ECO:0000256" key="1">
    <source>
        <dbReference type="ARBA" id="ARBA00004114"/>
    </source>
</evidence>
<dbReference type="GO" id="GO:0005929">
    <property type="term" value="C:cilium"/>
    <property type="evidence" value="ECO:0007669"/>
    <property type="project" value="UniProtKB-ARBA"/>
</dbReference>
<comment type="function">
    <text evidence="11">Microtubule-based anterograde translocator for membranous organelles. Plus end-directed microtubule sliding activity in vitro. Plays a role in primary cilia formation. Plays a role in centriole cohesion and subdistal appendage organization and function. Regulates the formation of the subdistal appendage via recruitment of DCTN1 to the centriole. Also required for ciliary basal feet formation and microtubule anchoring to mother centriole.</text>
</comment>
<protein>
    <recommendedName>
        <fullName evidence="14">Kinesin-like protein</fullName>
    </recommendedName>
</protein>
<feature type="coiled-coil region" evidence="15">
    <location>
        <begin position="449"/>
        <end position="610"/>
    </location>
</feature>
<dbReference type="SMART" id="SM00129">
    <property type="entry name" value="KISc"/>
    <property type="match status" value="1"/>
</dbReference>
<dbReference type="GO" id="GO:0005874">
    <property type="term" value="C:microtubule"/>
    <property type="evidence" value="ECO:0007669"/>
    <property type="project" value="UniProtKB-KW"/>
</dbReference>
<dbReference type="AlphaFoldDB" id="A0A2J8XDP6"/>
<dbReference type="GO" id="GO:0016939">
    <property type="term" value="C:kinesin II complex"/>
    <property type="evidence" value="ECO:0007669"/>
    <property type="project" value="UniProtKB-ARBA"/>
</dbReference>
<evidence type="ECO:0000313" key="18">
    <source>
        <dbReference type="EMBL" id="PNJ80155.1"/>
    </source>
</evidence>
<keyword evidence="3 14" id="KW-0493">Microtubule</keyword>
<dbReference type="GO" id="GO:0010970">
    <property type="term" value="P:transport along microtubule"/>
    <property type="evidence" value="ECO:0007669"/>
    <property type="project" value="UniProtKB-ARBA"/>
</dbReference>
<evidence type="ECO:0000256" key="6">
    <source>
        <dbReference type="ARBA" id="ARBA00022840"/>
    </source>
</evidence>
<dbReference type="PANTHER" id="PTHR47968:SF63">
    <property type="entry name" value="KINESIN-LIKE PROTEIN"/>
    <property type="match status" value="1"/>
</dbReference>
<dbReference type="InterPro" id="IPR001752">
    <property type="entry name" value="Kinesin_motor_dom"/>
</dbReference>
<feature type="region of interest" description="Disordered" evidence="16">
    <location>
        <begin position="689"/>
        <end position="725"/>
    </location>
</feature>
<dbReference type="Pfam" id="PF00225">
    <property type="entry name" value="Kinesin"/>
    <property type="match status" value="1"/>
</dbReference>
<feature type="domain" description="Kinesin motor" evidence="17">
    <location>
        <begin position="14"/>
        <end position="345"/>
    </location>
</feature>
<dbReference type="InterPro" id="IPR027417">
    <property type="entry name" value="P-loop_NTPase"/>
</dbReference>
<dbReference type="GO" id="GO:0005829">
    <property type="term" value="C:cytosol"/>
    <property type="evidence" value="ECO:0007669"/>
    <property type="project" value="UniProtKB-ARBA"/>
</dbReference>
<comment type="subunit">
    <text evidence="12">Heterodimer of KIF3A and KIF3B. Interacts with CIMAP3. Interacts with CLN3. Interacts with DCTN1. Interacts with FLCN. Interacts with AP3B1.</text>
</comment>
<dbReference type="InterPro" id="IPR036961">
    <property type="entry name" value="Kinesin_motor_dom_sf"/>
</dbReference>
<evidence type="ECO:0000256" key="3">
    <source>
        <dbReference type="ARBA" id="ARBA00022701"/>
    </source>
</evidence>
<evidence type="ECO:0000256" key="14">
    <source>
        <dbReference type="RuleBase" id="RU000394"/>
    </source>
</evidence>
<evidence type="ECO:0000256" key="13">
    <source>
        <dbReference type="PROSITE-ProRule" id="PRU00283"/>
    </source>
</evidence>
<keyword evidence="8" id="KW-0969">Cilium</keyword>
<keyword evidence="5" id="KW-0970">Cilium biogenesis/degradation</keyword>
<evidence type="ECO:0000256" key="4">
    <source>
        <dbReference type="ARBA" id="ARBA00022741"/>
    </source>
</evidence>
<dbReference type="InterPro" id="IPR027640">
    <property type="entry name" value="Kinesin-like_fam"/>
</dbReference>
<evidence type="ECO:0000256" key="2">
    <source>
        <dbReference type="ARBA" id="ARBA00022490"/>
    </source>
</evidence>
<sequence length="725" mass="82779">MPINKSEKPESCDNVKVVVRCRPLNEREKSMCYKQAVSVDEMRGTITVHKTDSSNEPPKTFTFDTVFGPESKQLDVYNLTARPIIDSVLEGYNGTIFAYGQTGTGKTFTMEGVRAIPELRGIIPNSFAHIFGHIAKAEGDTRFLVRVSYLEIYNEEVRDLLGKDQTQRLEVKERPDVGVYIKDLSAYVVNNADDMDRIMTLGHKNRSVGATNMNEHSSRSHAIFTITIECSEKGIDGNMHVRMGKLHLVDLAGSERQAKTGATGQRLKEATKINLSLSTLGNVISALVDGKSTHVPYRNSKLTRLLQDSLGGNSKTMMCANIGPADYNYDETISTLRYANRAKNIKNKARINEDPKDALLRQFQKEIEELKKKLEEEEISGSDISGSEEDDDEEGEIGEDGEKRKKRRGNSSSSSSDSTCSVIEKPLDKFLPNQAGKKKVSPDKMIEMQAKIDEERKALETKLDMEEEERNKARAELEKREKDLLKAQQEHQSLLEKLSALEKKVIVGGVDLLAKAEEQEKLLEESNMELEERRKRAEQLRRELEEKEQERLDIEEKYTSLQEEAQGKTKKLKKVWTMLMAAKSEMADLQQEHQREIEGLLENIRQLSRELRLQMLIIDNFIPRDYQEMIENYVHWNEDIGEWQLKCVAYTGNNMRKQTPVPDKKEKDPFEVDLSHVYLAYTEESLRQSLMKLERPRTSKGKARPKTGRRKRSAKPETVIDSLLQ</sequence>
<dbReference type="PRINTS" id="PR00380">
    <property type="entry name" value="KINESINHEAVY"/>
</dbReference>
<comment type="subcellular location">
    <subcellularLocation>
        <location evidence="1">Cytoplasm</location>
        <location evidence="1">Cytoskeleton</location>
        <location evidence="1">Microtubule organizing center</location>
        <location evidence="1">Centrosome</location>
        <location evidence="1">Centriole</location>
    </subcellularLocation>
</comment>
<dbReference type="FunFam" id="3.40.850.10:FF:000028">
    <property type="entry name" value="Kinesin-like protein"/>
    <property type="match status" value="1"/>
</dbReference>
<evidence type="ECO:0000256" key="12">
    <source>
        <dbReference type="ARBA" id="ARBA00065526"/>
    </source>
</evidence>
<evidence type="ECO:0000256" key="15">
    <source>
        <dbReference type="SAM" id="Coils"/>
    </source>
</evidence>
<dbReference type="EMBL" id="NDHI03003367">
    <property type="protein sequence ID" value="PNJ80155.1"/>
    <property type="molecule type" value="Genomic_DNA"/>
</dbReference>
<keyword evidence="7 15" id="KW-0175">Coiled coil</keyword>
<dbReference type="PANTHER" id="PTHR47968">
    <property type="entry name" value="CENTROMERE PROTEIN E"/>
    <property type="match status" value="1"/>
</dbReference>
<dbReference type="GO" id="GO:0008017">
    <property type="term" value="F:microtubule binding"/>
    <property type="evidence" value="ECO:0007669"/>
    <property type="project" value="InterPro"/>
</dbReference>
<feature type="compositionally biased region" description="Basic residues" evidence="16">
    <location>
        <begin position="698"/>
        <end position="713"/>
    </location>
</feature>
<dbReference type="GO" id="GO:0003777">
    <property type="term" value="F:microtubule motor activity"/>
    <property type="evidence" value="ECO:0007669"/>
    <property type="project" value="InterPro"/>
</dbReference>
<name>A0A2J8XDP6_PONAB</name>
<comment type="similarity">
    <text evidence="13 14">Belongs to the TRAFAC class myosin-kinesin ATPase superfamily. Kinesin family.</text>
</comment>
<evidence type="ECO:0000259" key="17">
    <source>
        <dbReference type="PROSITE" id="PS50067"/>
    </source>
</evidence>
<keyword evidence="8" id="KW-0966">Cell projection</keyword>
<keyword evidence="6 13" id="KW-0067">ATP-binding</keyword>
<feature type="compositionally biased region" description="Low complexity" evidence="16">
    <location>
        <begin position="411"/>
        <end position="421"/>
    </location>
</feature>